<organism evidence="1 2">
    <name type="scientific">Punica granatum</name>
    <name type="common">Pomegranate</name>
    <dbReference type="NCBI Taxonomy" id="22663"/>
    <lineage>
        <taxon>Eukaryota</taxon>
        <taxon>Viridiplantae</taxon>
        <taxon>Streptophyta</taxon>
        <taxon>Embryophyta</taxon>
        <taxon>Tracheophyta</taxon>
        <taxon>Spermatophyta</taxon>
        <taxon>Magnoliopsida</taxon>
        <taxon>eudicotyledons</taxon>
        <taxon>Gunneridae</taxon>
        <taxon>Pentapetalae</taxon>
        <taxon>rosids</taxon>
        <taxon>malvids</taxon>
        <taxon>Myrtales</taxon>
        <taxon>Lythraceae</taxon>
        <taxon>Punica</taxon>
    </lineage>
</organism>
<comment type="caution">
    <text evidence="1">The sequence shown here is derived from an EMBL/GenBank/DDBJ whole genome shotgun (WGS) entry which is preliminary data.</text>
</comment>
<sequence>MSVCAIAPAPVTARALVPCAPDVPRMHACTCLQVRTFPTSNSFARVRLLSRTCPRARQHSHASSRAPKPFATPVHARARTAAPPAQPIVHPVHPNVHPRVQPSHPTLKPFSDSFLVSRGEARNGLLDPIRVRFLKCMKSVLFY</sequence>
<protein>
    <submittedName>
        <fullName evidence="1">Uncharacterized protein</fullName>
    </submittedName>
</protein>
<evidence type="ECO:0000313" key="2">
    <source>
        <dbReference type="Proteomes" id="UP000197138"/>
    </source>
</evidence>
<evidence type="ECO:0000313" key="1">
    <source>
        <dbReference type="EMBL" id="OWM89861.1"/>
    </source>
</evidence>
<reference evidence="2" key="1">
    <citation type="journal article" date="2017" name="Plant J.">
        <title>The pomegranate (Punica granatum L.) genome and the genomics of punicalagin biosynthesis.</title>
        <authorList>
            <person name="Qin G."/>
            <person name="Xu C."/>
            <person name="Ming R."/>
            <person name="Tang H."/>
            <person name="Guyot R."/>
            <person name="Kramer E.M."/>
            <person name="Hu Y."/>
            <person name="Yi X."/>
            <person name="Qi Y."/>
            <person name="Xu X."/>
            <person name="Gao Z."/>
            <person name="Pan H."/>
            <person name="Jian J."/>
            <person name="Tian Y."/>
            <person name="Yue Z."/>
            <person name="Xu Y."/>
        </authorList>
    </citation>
    <scope>NUCLEOTIDE SEQUENCE [LARGE SCALE GENOMIC DNA]</scope>
    <source>
        <strain evidence="2">cv. Dabenzi</strain>
    </source>
</reference>
<dbReference type="AlphaFoldDB" id="A0A218XZA4"/>
<dbReference type="EMBL" id="MTKT01000665">
    <property type="protein sequence ID" value="OWM89861.1"/>
    <property type="molecule type" value="Genomic_DNA"/>
</dbReference>
<accession>A0A218XZA4</accession>
<proteinExistence type="predicted"/>
<name>A0A218XZA4_PUNGR</name>
<gene>
    <name evidence="1" type="ORF">CDL15_Pgr014600</name>
</gene>
<dbReference type="Proteomes" id="UP000197138">
    <property type="component" value="Unassembled WGS sequence"/>
</dbReference>